<protein>
    <submittedName>
        <fullName evidence="1">Uncharacterized protein</fullName>
    </submittedName>
</protein>
<name>A0ACC1TD14_9APHY</name>
<dbReference type="Proteomes" id="UP001148662">
    <property type="component" value="Unassembled WGS sequence"/>
</dbReference>
<reference evidence="1" key="1">
    <citation type="submission" date="2022-07" db="EMBL/GenBank/DDBJ databases">
        <title>Genome Sequence of Phlebia brevispora.</title>
        <authorList>
            <person name="Buettner E."/>
        </authorList>
    </citation>
    <scope>NUCLEOTIDE SEQUENCE</scope>
    <source>
        <strain evidence="1">MPL23</strain>
    </source>
</reference>
<sequence>MADLNERSYTDELVDLLTSLNVDDMEHSALEQDNQPSKHAHIEEVEDEEPGGLLKDPFVHLHPTAGRILRKGKTIYDKIHETQVKDELGDKLWEPFADDEEWDLVQFLIGSSLSQKDIDQYLKLKIMSSVSLTCSKAHNIVSRLGIGPSWLCETFESKSDELDEEGNQCIEYLELWRCNPLECIRELIRNPIFCEYLRYAPEEVFEDVYGEKSIYTRATILIGYLPVTKLENFSKENRALRGYQLFHNCMRLLLKLLVAAGMNGITMNCTDGFQRKIYLIVAAYVADHPEQCLIACCQENRCPKCLVDLDKRAVEGDITVSFITGGLQAVRPFWTDLPHCDIFSCITPDILHQLHKGVFKDHTVKWATASVNEKGTEVDCRFQAMTAHPDLRYFHKGISLISQWTGTKYKNTEKVFLRVIAGAAEKDVILAVRAVLDFIYYAHFETHTEESLQNLDRAWQAFHRYKHVFLRNEVRKQPAFNIPKLHLMIHYVHSIRLLGTADGYSTEGPERLHIDFAKLGYCASNRKQYISQMATWLNCQEAVRHFEGYLQWLEVRKGADGSAEDKGESDGEEDSVAETKVAEDDEESVPSLERYKIAKKPPYLCVPIKKVITQYGAPDFIECLQDFLRGECEDACASTATQIHGATNISIFKQFKVTLLVMSQVSKKATVNTVRAIASQLTKKEPFEAESPGSFFTVLTHTSRQTLNQRNEEHLLHDLAVAEVRAIFQLAGEHSCQYSKPLAYVQWFTSFQARNNTVGMYTVSHSTHNHRHRASVIPITDIEWTCHLIPVWGVHTDYTVTRHNALERYTKFYVNLYLRHYDFVIFRLLLDRWLRKQNERAAVIQPE</sequence>
<evidence type="ECO:0000313" key="2">
    <source>
        <dbReference type="Proteomes" id="UP001148662"/>
    </source>
</evidence>
<proteinExistence type="predicted"/>
<accession>A0ACC1TD14</accession>
<keyword evidence="2" id="KW-1185">Reference proteome</keyword>
<comment type="caution">
    <text evidence="1">The sequence shown here is derived from an EMBL/GenBank/DDBJ whole genome shotgun (WGS) entry which is preliminary data.</text>
</comment>
<gene>
    <name evidence="1" type="ORF">NM688_g777</name>
</gene>
<evidence type="ECO:0000313" key="1">
    <source>
        <dbReference type="EMBL" id="KAJ3558680.1"/>
    </source>
</evidence>
<dbReference type="EMBL" id="JANHOG010000072">
    <property type="protein sequence ID" value="KAJ3558680.1"/>
    <property type="molecule type" value="Genomic_DNA"/>
</dbReference>
<organism evidence="1 2">
    <name type="scientific">Phlebia brevispora</name>
    <dbReference type="NCBI Taxonomy" id="194682"/>
    <lineage>
        <taxon>Eukaryota</taxon>
        <taxon>Fungi</taxon>
        <taxon>Dikarya</taxon>
        <taxon>Basidiomycota</taxon>
        <taxon>Agaricomycotina</taxon>
        <taxon>Agaricomycetes</taxon>
        <taxon>Polyporales</taxon>
        <taxon>Meruliaceae</taxon>
        <taxon>Phlebia</taxon>
    </lineage>
</organism>